<sequence>MAVDSADRKEFILKIDDKSNESNLSTPAARETVSGGGKTWGESNNDFWKYSEKEENANLNGTGGVGNKESEEFEFLHNKQAVMEDPPSKLIGQFLHKQKASGEISLDMDLEMDELQEQSRDGISLSTVAETPSAAALHYRLSFEDNPLRRRQSKGKEESRDSKESDGVVKCSSNSSVQRKSSLLATKTKSRLMDPPKPERRTSKSANTGAGKSGQVMRSGFLGKSMEEEDDDSLLEEDLPDEYKANKLSVLVLFEWLSLILIIAALVCSLAIPYLKKKRLWDLMLWKWEVLVLVLICGRLVSGWIIRIIVFFIERNFLLRKRVLYFVYGLRKAVQNCLWLGLVLIAWHYLFDKKVQRETKNEVLRYLTKIMICLVVGVMLWLVKTLLVKVLASSFHVSTYFDRIQDSLFNQYVIKTLSGPPLVEIRKAEEEEERITNEITNLQKAGATIPVGLKTSTLSSPHYVRSIGSGLIQKSPRGKSPMISKVLSTDKGEKDDKGITIDHLHKLNPQNVSAWNMKRLINIIRHGALSTLDEQIQDSTQEDESATHIRSEYEAKVAARKIFQNVAKPGSKFIFLEDIERFLPEDEALKTMRLFEGAYESQRISKKALKNWVVNAFRDRRALALTLNDTKTAVNRLHRMVNILAGIIIAVIWLLILEIASSKVLVFISSQLLLAAFIFGNTCKTVFEAIIFLFVMHPFDVGDRCEIDGVQMIVEEMNILTTVFLRYDNQKIIIPNSVLATKAIHNYYRSPDMGDAVEFCIHVKTPAEKIGLMKKRILSYIEHKSEHWCPDPMIIFKELEELNKVRIAVWLTHRMNHQDMGERFARRALLVEEMVKIFNDLDIKYRLYPIDINVCSMPSVASDRLPPPWTGPTS</sequence>
<dbReference type="InterPro" id="IPR023408">
    <property type="entry name" value="MscS_beta-dom_sf"/>
</dbReference>
<keyword evidence="13" id="KW-1185">Reference proteome</keyword>
<keyword evidence="5" id="KW-0406">Ion transport</keyword>
<evidence type="ECO:0000256" key="3">
    <source>
        <dbReference type="ARBA" id="ARBA00022692"/>
    </source>
</evidence>
<comment type="caution">
    <text evidence="12">The sequence shown here is derived from an EMBL/GenBank/DDBJ whole genome shotgun (WGS) entry which is preliminary data.</text>
</comment>
<keyword evidence="6 8" id="KW-0472">Membrane</keyword>
<dbReference type="PANTHER" id="PTHR31618">
    <property type="entry name" value="MECHANOSENSITIVE ION CHANNEL PROTEIN 5"/>
    <property type="match status" value="1"/>
</dbReference>
<dbReference type="Gene3D" id="2.30.30.60">
    <property type="match status" value="1"/>
</dbReference>
<feature type="region of interest" description="Disordered" evidence="9">
    <location>
        <begin position="139"/>
        <end position="217"/>
    </location>
</feature>
<dbReference type="InterPro" id="IPR010920">
    <property type="entry name" value="LSM_dom_sf"/>
</dbReference>
<dbReference type="PIRSF" id="PIRSF017209">
    <property type="entry name" value="Memb_At2g17000_prd"/>
    <property type="match status" value="1"/>
</dbReference>
<proteinExistence type="inferred from homology"/>
<organism evidence="12 13">
    <name type="scientific">Hibiscus sabdariffa</name>
    <name type="common">roselle</name>
    <dbReference type="NCBI Taxonomy" id="183260"/>
    <lineage>
        <taxon>Eukaryota</taxon>
        <taxon>Viridiplantae</taxon>
        <taxon>Streptophyta</taxon>
        <taxon>Embryophyta</taxon>
        <taxon>Tracheophyta</taxon>
        <taxon>Spermatophyta</taxon>
        <taxon>Magnoliopsida</taxon>
        <taxon>eudicotyledons</taxon>
        <taxon>Gunneridae</taxon>
        <taxon>Pentapetalae</taxon>
        <taxon>rosids</taxon>
        <taxon>malvids</taxon>
        <taxon>Malvales</taxon>
        <taxon>Malvaceae</taxon>
        <taxon>Malvoideae</taxon>
        <taxon>Hibiscus</taxon>
    </lineage>
</organism>
<comment type="subcellular location">
    <subcellularLocation>
        <location evidence="1">Membrane</location>
        <topology evidence="1">Multi-pass membrane protein</topology>
    </subcellularLocation>
</comment>
<feature type="compositionally biased region" description="Polar residues" evidence="9">
    <location>
        <begin position="171"/>
        <end position="187"/>
    </location>
</feature>
<evidence type="ECO:0000256" key="1">
    <source>
        <dbReference type="ARBA" id="ARBA00004141"/>
    </source>
</evidence>
<keyword evidence="3 10" id="KW-0812">Transmembrane</keyword>
<feature type="transmembrane region" description="Helical" evidence="10">
    <location>
        <begin position="256"/>
        <end position="276"/>
    </location>
</feature>
<evidence type="ECO:0000256" key="6">
    <source>
        <dbReference type="ARBA" id="ARBA00023136"/>
    </source>
</evidence>
<feature type="transmembrane region" description="Helical" evidence="10">
    <location>
        <begin position="672"/>
        <end position="696"/>
    </location>
</feature>
<comment type="similarity">
    <text evidence="2 8">Belongs to the MscS (TC 1.A.23) family.</text>
</comment>
<feature type="compositionally biased region" description="Basic and acidic residues" evidence="9">
    <location>
        <begin position="141"/>
        <end position="167"/>
    </location>
</feature>
<feature type="domain" description="Mechanosensitive ion channel MscS" evidence="11">
    <location>
        <begin position="691"/>
        <end position="748"/>
    </location>
</feature>
<keyword evidence="7" id="KW-0407">Ion channel</keyword>
<dbReference type="EMBL" id="JBBPBM010000024">
    <property type="protein sequence ID" value="KAK8542795.1"/>
    <property type="molecule type" value="Genomic_DNA"/>
</dbReference>
<evidence type="ECO:0000256" key="5">
    <source>
        <dbReference type="ARBA" id="ARBA00023065"/>
    </source>
</evidence>
<keyword evidence="4 10" id="KW-1133">Transmembrane helix</keyword>
<dbReference type="Pfam" id="PF00924">
    <property type="entry name" value="MS_channel_2nd"/>
    <property type="match status" value="1"/>
</dbReference>
<feature type="transmembrane region" description="Helical" evidence="10">
    <location>
        <begin position="363"/>
        <end position="383"/>
    </location>
</feature>
<evidence type="ECO:0000259" key="11">
    <source>
        <dbReference type="Pfam" id="PF00924"/>
    </source>
</evidence>
<evidence type="ECO:0000313" key="12">
    <source>
        <dbReference type="EMBL" id="KAK8542795.1"/>
    </source>
</evidence>
<keyword evidence="5" id="KW-0813">Transport</keyword>
<feature type="transmembrane region" description="Helical" evidence="10">
    <location>
        <begin position="288"/>
        <end position="313"/>
    </location>
</feature>
<evidence type="ECO:0000256" key="4">
    <source>
        <dbReference type="ARBA" id="ARBA00022989"/>
    </source>
</evidence>
<name>A0ABR2DP79_9ROSI</name>
<dbReference type="InterPro" id="IPR006685">
    <property type="entry name" value="MscS_channel_2nd"/>
</dbReference>
<feature type="compositionally biased region" description="Basic and acidic residues" evidence="9">
    <location>
        <begin position="191"/>
        <end position="202"/>
    </location>
</feature>
<protein>
    <recommendedName>
        <fullName evidence="8">Mechanosensitive ion channel protein</fullName>
    </recommendedName>
</protein>
<evidence type="ECO:0000256" key="10">
    <source>
        <dbReference type="SAM" id="Phobius"/>
    </source>
</evidence>
<feature type="transmembrane region" description="Helical" evidence="10">
    <location>
        <begin position="640"/>
        <end position="660"/>
    </location>
</feature>
<feature type="transmembrane region" description="Helical" evidence="10">
    <location>
        <begin position="333"/>
        <end position="351"/>
    </location>
</feature>
<evidence type="ECO:0000256" key="8">
    <source>
        <dbReference type="PIRNR" id="PIRNR017209"/>
    </source>
</evidence>
<reference evidence="12 13" key="1">
    <citation type="journal article" date="2024" name="G3 (Bethesda)">
        <title>Genome assembly of Hibiscus sabdariffa L. provides insights into metabolisms of medicinal natural products.</title>
        <authorList>
            <person name="Kim T."/>
        </authorList>
    </citation>
    <scope>NUCLEOTIDE SEQUENCE [LARGE SCALE GENOMIC DNA]</scope>
    <source>
        <strain evidence="12">TK-2024</strain>
        <tissue evidence="12">Old leaves</tissue>
    </source>
</reference>
<evidence type="ECO:0000256" key="9">
    <source>
        <dbReference type="SAM" id="MobiDB-lite"/>
    </source>
</evidence>
<evidence type="ECO:0000256" key="2">
    <source>
        <dbReference type="ARBA" id="ARBA00008017"/>
    </source>
</evidence>
<dbReference type="InterPro" id="IPR016688">
    <property type="entry name" value="MscS-like_plants/fungi"/>
</dbReference>
<dbReference type="Proteomes" id="UP001472677">
    <property type="component" value="Unassembled WGS sequence"/>
</dbReference>
<gene>
    <name evidence="12" type="ORF">V6N12_015375</name>
</gene>
<evidence type="ECO:0000313" key="13">
    <source>
        <dbReference type="Proteomes" id="UP001472677"/>
    </source>
</evidence>
<feature type="region of interest" description="Disordered" evidence="9">
    <location>
        <begin position="18"/>
        <end position="41"/>
    </location>
</feature>
<evidence type="ECO:0000256" key="7">
    <source>
        <dbReference type="ARBA" id="ARBA00023303"/>
    </source>
</evidence>
<dbReference type="SUPFAM" id="SSF50182">
    <property type="entry name" value="Sm-like ribonucleoproteins"/>
    <property type="match status" value="1"/>
</dbReference>
<accession>A0ABR2DP79</accession>
<dbReference type="PANTHER" id="PTHR31618:SF1">
    <property type="entry name" value="EF-HAND DOMAIN-CONTAINING PROTEIN"/>
    <property type="match status" value="1"/>
</dbReference>